<comment type="caution">
    <text evidence="7">The sequence shown here is derived from an EMBL/GenBank/DDBJ whole genome shotgun (WGS) entry which is preliminary data.</text>
</comment>
<feature type="transmembrane region" description="Helical" evidence="5">
    <location>
        <begin position="57"/>
        <end position="75"/>
    </location>
</feature>
<dbReference type="PANTHER" id="PTHR37422:SF13">
    <property type="entry name" value="LIPOPOLYSACCHARIDE BIOSYNTHESIS PROTEIN PA4999-RELATED"/>
    <property type="match status" value="1"/>
</dbReference>
<keyword evidence="3 5" id="KW-1133">Transmembrane helix</keyword>
<dbReference type="InterPro" id="IPR007016">
    <property type="entry name" value="O-antigen_ligase-rel_domated"/>
</dbReference>
<evidence type="ECO:0000256" key="2">
    <source>
        <dbReference type="ARBA" id="ARBA00022692"/>
    </source>
</evidence>
<dbReference type="Pfam" id="PF04932">
    <property type="entry name" value="Wzy_C"/>
    <property type="match status" value="1"/>
</dbReference>
<feature type="transmembrane region" description="Helical" evidence="5">
    <location>
        <begin position="210"/>
        <end position="227"/>
    </location>
</feature>
<keyword evidence="7" id="KW-0436">Ligase</keyword>
<evidence type="ECO:0000313" key="7">
    <source>
        <dbReference type="EMBL" id="NNU33327.1"/>
    </source>
</evidence>
<sequence length="243" mass="27192">MYSLNGRQIPRLEKIILAVLTLTFPVSMLFSGTRGAYVLVPAALFLFAILNYNKKVLLFTGIAAVFFVVLVNVPTGDPNLMRFQTAFKPNDDPSYKLRKYNQKRIQPYILTHPIGFGLGSVGGWGKRFGDGGLVSQFQPDSGYVRTAVELGPIGLIIFCILMFTVMKTGINNFYRAKDPEIKTYILGITMVIFAYNIANFPQEAPVQFPSNVLFSLDMALVTILYRLDKQKQQDEAAQLTTQI</sequence>
<dbReference type="PANTHER" id="PTHR37422">
    <property type="entry name" value="TEICHURONIC ACID BIOSYNTHESIS PROTEIN TUAE"/>
    <property type="match status" value="1"/>
</dbReference>
<dbReference type="EMBL" id="JABFCR010000008">
    <property type="protein sequence ID" value="NNU33327.1"/>
    <property type="molecule type" value="Genomic_DNA"/>
</dbReference>
<evidence type="ECO:0000256" key="4">
    <source>
        <dbReference type="ARBA" id="ARBA00023136"/>
    </source>
</evidence>
<accession>A0ABX1VZG5</accession>
<evidence type="ECO:0000256" key="5">
    <source>
        <dbReference type="SAM" id="Phobius"/>
    </source>
</evidence>
<evidence type="ECO:0000313" key="8">
    <source>
        <dbReference type="Proteomes" id="UP000566071"/>
    </source>
</evidence>
<protein>
    <submittedName>
        <fullName evidence="7">O-antigen ligase family protein</fullName>
    </submittedName>
</protein>
<evidence type="ECO:0000256" key="3">
    <source>
        <dbReference type="ARBA" id="ARBA00022989"/>
    </source>
</evidence>
<dbReference type="Proteomes" id="UP000566071">
    <property type="component" value="Unassembled WGS sequence"/>
</dbReference>
<dbReference type="GO" id="GO:0016874">
    <property type="term" value="F:ligase activity"/>
    <property type="evidence" value="ECO:0007669"/>
    <property type="project" value="UniProtKB-KW"/>
</dbReference>
<gene>
    <name evidence="7" type="ORF">HK413_02610</name>
</gene>
<comment type="subcellular location">
    <subcellularLocation>
        <location evidence="1">Membrane</location>
        <topology evidence="1">Multi-pass membrane protein</topology>
    </subcellularLocation>
</comment>
<dbReference type="InterPro" id="IPR051533">
    <property type="entry name" value="WaaL-like"/>
</dbReference>
<feature type="transmembrane region" description="Helical" evidence="5">
    <location>
        <begin position="12"/>
        <end position="30"/>
    </location>
</feature>
<dbReference type="RefSeq" id="WP_175269025.1">
    <property type="nucleotide sequence ID" value="NZ_JABFCR010000008.1"/>
</dbReference>
<evidence type="ECO:0000259" key="6">
    <source>
        <dbReference type="Pfam" id="PF04932"/>
    </source>
</evidence>
<keyword evidence="8" id="KW-1185">Reference proteome</keyword>
<reference evidence="7 8" key="1">
    <citation type="submission" date="2020-05" db="EMBL/GenBank/DDBJ databases">
        <authorList>
            <person name="Khan S.A."/>
            <person name="Jeon C.O."/>
            <person name="Chun B.H."/>
        </authorList>
    </citation>
    <scope>NUCLEOTIDE SEQUENCE [LARGE SCALE GENOMIC DNA]</scope>
    <source>
        <strain evidence="7 8">S1162</strain>
    </source>
</reference>
<feature type="transmembrane region" description="Helical" evidence="5">
    <location>
        <begin position="181"/>
        <end position="198"/>
    </location>
</feature>
<feature type="transmembrane region" description="Helical" evidence="5">
    <location>
        <begin position="150"/>
        <end position="169"/>
    </location>
</feature>
<keyword evidence="2 5" id="KW-0812">Transmembrane</keyword>
<keyword evidence="4 5" id="KW-0472">Membrane</keyword>
<proteinExistence type="predicted"/>
<organism evidence="7 8">
    <name type="scientific">Mucilaginibacter humi</name>
    <dbReference type="NCBI Taxonomy" id="2732510"/>
    <lineage>
        <taxon>Bacteria</taxon>
        <taxon>Pseudomonadati</taxon>
        <taxon>Bacteroidota</taxon>
        <taxon>Sphingobacteriia</taxon>
        <taxon>Sphingobacteriales</taxon>
        <taxon>Sphingobacteriaceae</taxon>
        <taxon>Mucilaginibacter</taxon>
    </lineage>
</organism>
<evidence type="ECO:0000256" key="1">
    <source>
        <dbReference type="ARBA" id="ARBA00004141"/>
    </source>
</evidence>
<feature type="domain" description="O-antigen ligase-related" evidence="6">
    <location>
        <begin position="22"/>
        <end position="159"/>
    </location>
</feature>
<name>A0ABX1VZG5_9SPHI</name>